<dbReference type="VEuPathDB" id="FungiDB:H257_07540"/>
<dbReference type="GO" id="GO:0005249">
    <property type="term" value="F:voltage-gated potassium channel activity"/>
    <property type="evidence" value="ECO:0007669"/>
    <property type="project" value="InterPro"/>
</dbReference>
<dbReference type="PANTHER" id="PTHR10217">
    <property type="entry name" value="VOLTAGE AND LIGAND GATED POTASSIUM CHANNEL"/>
    <property type="match status" value="1"/>
</dbReference>
<dbReference type="EMBL" id="QUTB01004186">
    <property type="protein sequence ID" value="RHY63580.1"/>
    <property type="molecule type" value="Genomic_DNA"/>
</dbReference>
<protein>
    <recommendedName>
        <fullName evidence="6">Ion transport domain-containing protein</fullName>
    </recommendedName>
</protein>
<sequence length="475" mass="54613">MSLSAQFLNRITRSPSKSPFISTTASIRHHAWFRAIHPHSAMMKNWDVLSIALIVFTGSLSSPSHRLFLLDLISMLPFDVVGLAVDNNTVKQLRFTRVLRLLRLMKILKVLRGANNFRIWESKMSINYATIALVKFCLLVFMSSHWMACIFRMVVDIEEFVDPLGFKFNWMTEHTMGSIPISKSSLGIQYMSALYWSVMTLTTIGYGDLVPTTPGERSLAITCMLIGGGTYAYVVGSVCQILNSMDASTTEFHQTIDTLNEYCHHNQLPSELSARLREYFHSSRTLLRERQHHNLLLTMSPGLRGEVALYNNQWIAKIEFFNCSNDFERNQFITADIILTLRQRKIAVRAFSYLHVQALSKFELEELIYSGLYPEIQRNIRRQVLKTAFKNNFVKLSQDTIRRRNSNYRMRNSVSSNMPPMMVHIRNSFVEPTNMNTKSPMLRSTLGLNVPIGFYHDFLPKQSPPPAKLEKDDDT</sequence>
<reference evidence="7 8" key="1">
    <citation type="submission" date="2018-08" db="EMBL/GenBank/DDBJ databases">
        <title>Aphanomyces genome sequencing and annotation.</title>
        <authorList>
            <person name="Minardi D."/>
            <person name="Oidtmann B."/>
            <person name="Van Der Giezen M."/>
            <person name="Studholme D.J."/>
        </authorList>
    </citation>
    <scope>NUCLEOTIDE SEQUENCE [LARGE SCALE GENOMIC DNA]</scope>
    <source>
        <strain evidence="7 8">Si</strain>
    </source>
</reference>
<feature type="transmembrane region" description="Helical" evidence="5">
    <location>
        <begin position="126"/>
        <end position="148"/>
    </location>
</feature>
<feature type="domain" description="Ion transport" evidence="6">
    <location>
        <begin position="66"/>
        <end position="247"/>
    </location>
</feature>
<accession>A0A418C499</accession>
<evidence type="ECO:0000313" key="8">
    <source>
        <dbReference type="Proteomes" id="UP000283543"/>
    </source>
</evidence>
<dbReference type="Gene3D" id="1.10.287.630">
    <property type="entry name" value="Helix hairpin bin"/>
    <property type="match status" value="1"/>
</dbReference>
<dbReference type="GO" id="GO:0042391">
    <property type="term" value="P:regulation of membrane potential"/>
    <property type="evidence" value="ECO:0007669"/>
    <property type="project" value="TreeGrafter"/>
</dbReference>
<evidence type="ECO:0000256" key="4">
    <source>
        <dbReference type="ARBA" id="ARBA00023136"/>
    </source>
</evidence>
<dbReference type="InterPro" id="IPR003938">
    <property type="entry name" value="K_chnl_volt-dep_EAG/ELK/ERG"/>
</dbReference>
<keyword evidence="3 5" id="KW-1133">Transmembrane helix</keyword>
<evidence type="ECO:0000256" key="5">
    <source>
        <dbReference type="SAM" id="Phobius"/>
    </source>
</evidence>
<comment type="caution">
    <text evidence="7">The sequence shown here is derived from an EMBL/GenBank/DDBJ whole genome shotgun (WGS) entry which is preliminary data.</text>
</comment>
<dbReference type="Proteomes" id="UP000283543">
    <property type="component" value="Unassembled WGS sequence"/>
</dbReference>
<evidence type="ECO:0000256" key="2">
    <source>
        <dbReference type="ARBA" id="ARBA00022692"/>
    </source>
</evidence>
<dbReference type="GO" id="GO:0005886">
    <property type="term" value="C:plasma membrane"/>
    <property type="evidence" value="ECO:0007669"/>
    <property type="project" value="TreeGrafter"/>
</dbReference>
<keyword evidence="4 5" id="KW-0472">Membrane</keyword>
<dbReference type="InterPro" id="IPR005821">
    <property type="entry name" value="Ion_trans_dom"/>
</dbReference>
<proteinExistence type="predicted"/>
<organism evidence="7 8">
    <name type="scientific">Aphanomyces astaci</name>
    <name type="common">Crayfish plague agent</name>
    <dbReference type="NCBI Taxonomy" id="112090"/>
    <lineage>
        <taxon>Eukaryota</taxon>
        <taxon>Sar</taxon>
        <taxon>Stramenopiles</taxon>
        <taxon>Oomycota</taxon>
        <taxon>Saprolegniomycetes</taxon>
        <taxon>Saprolegniales</taxon>
        <taxon>Verrucalvaceae</taxon>
        <taxon>Aphanomyces</taxon>
    </lineage>
</organism>
<gene>
    <name evidence="7" type="ORF">DYB34_012650</name>
</gene>
<keyword evidence="2 5" id="KW-0812">Transmembrane</keyword>
<dbReference type="InterPro" id="IPR050818">
    <property type="entry name" value="KCNH_animal-type"/>
</dbReference>
<evidence type="ECO:0000256" key="3">
    <source>
        <dbReference type="ARBA" id="ARBA00022989"/>
    </source>
</evidence>
<dbReference type="SUPFAM" id="SSF81324">
    <property type="entry name" value="Voltage-gated potassium channels"/>
    <property type="match status" value="1"/>
</dbReference>
<dbReference type="Pfam" id="PF00520">
    <property type="entry name" value="Ion_trans"/>
    <property type="match status" value="1"/>
</dbReference>
<evidence type="ECO:0000313" key="7">
    <source>
        <dbReference type="EMBL" id="RHY63580.1"/>
    </source>
</evidence>
<name>A0A418C499_APHAT</name>
<feature type="non-terminal residue" evidence="7">
    <location>
        <position position="475"/>
    </location>
</feature>
<comment type="subcellular location">
    <subcellularLocation>
        <location evidence="1">Membrane</location>
        <topology evidence="1">Multi-pass membrane protein</topology>
    </subcellularLocation>
</comment>
<evidence type="ECO:0000256" key="1">
    <source>
        <dbReference type="ARBA" id="ARBA00004141"/>
    </source>
</evidence>
<dbReference type="PRINTS" id="PR01463">
    <property type="entry name" value="EAGCHANLFMLY"/>
</dbReference>
<evidence type="ECO:0000259" key="6">
    <source>
        <dbReference type="Pfam" id="PF00520"/>
    </source>
</evidence>
<dbReference type="PANTHER" id="PTHR10217:SF435">
    <property type="entry name" value="POTASSIUM VOLTAGE-GATED CHANNEL PROTEIN EAG"/>
    <property type="match status" value="1"/>
</dbReference>
<dbReference type="Gene3D" id="1.10.287.70">
    <property type="match status" value="1"/>
</dbReference>
<dbReference type="AlphaFoldDB" id="A0A418C499"/>